<evidence type="ECO:0000259" key="4">
    <source>
        <dbReference type="Pfam" id="PF02678"/>
    </source>
</evidence>
<comment type="cofactor">
    <cofactor evidence="2">
        <name>Fe cation</name>
        <dbReference type="ChEBI" id="CHEBI:24875"/>
    </cofactor>
    <text evidence="2">Binds 1 Fe cation per subunit.</text>
</comment>
<evidence type="ECO:0000313" key="6">
    <source>
        <dbReference type="EMBL" id="RKH62727.1"/>
    </source>
</evidence>
<dbReference type="InterPro" id="IPR012093">
    <property type="entry name" value="Pirin"/>
</dbReference>
<keyword evidence="7" id="KW-1185">Reference proteome</keyword>
<sequence length="195" mass="21201">MGRPLGSLQVLADATFAPRSRFPLHPHREMEILSIVLSGELSHHGDQSHGTTLRPREAQLVSARDGMFHAEGNETDEDTRMLQLWFAPTQHGGAPAYFRRSVPQAARRGRHLVAGDEAMPLRSDARVWWLDVAVGQETALEVAPGRAGYLLSLDAALQLGQGRVLARGEGAQLLRGGLTLRASQDCSALWIDVAA</sequence>
<dbReference type="Pfam" id="PF02678">
    <property type="entry name" value="Pirin"/>
    <property type="match status" value="1"/>
</dbReference>
<dbReference type="PANTHER" id="PTHR43212">
    <property type="entry name" value="QUERCETIN 2,3-DIOXYGENASE"/>
    <property type="match status" value="1"/>
</dbReference>
<keyword evidence="2" id="KW-0408">Iron</keyword>
<dbReference type="InterPro" id="IPR003829">
    <property type="entry name" value="Pirin_N_dom"/>
</dbReference>
<dbReference type="InterPro" id="IPR041602">
    <property type="entry name" value="Quercetinase_C"/>
</dbReference>
<dbReference type="SUPFAM" id="SSF51182">
    <property type="entry name" value="RmlC-like cupins"/>
    <property type="match status" value="1"/>
</dbReference>
<dbReference type="EMBL" id="RAWM01000108">
    <property type="protein sequence ID" value="RKH62727.1"/>
    <property type="molecule type" value="Genomic_DNA"/>
</dbReference>
<dbReference type="GO" id="GO:0046872">
    <property type="term" value="F:metal ion binding"/>
    <property type="evidence" value="ECO:0007669"/>
    <property type="project" value="UniProtKB-KW"/>
</dbReference>
<evidence type="ECO:0008006" key="8">
    <source>
        <dbReference type="Google" id="ProtNLM"/>
    </source>
</evidence>
<evidence type="ECO:0000256" key="2">
    <source>
        <dbReference type="PIRSR" id="PIRSR006232-1"/>
    </source>
</evidence>
<dbReference type="AlphaFoldDB" id="A0A3A8Q1U5"/>
<dbReference type="PIRSF" id="PIRSF006232">
    <property type="entry name" value="Pirin"/>
    <property type="match status" value="1"/>
</dbReference>
<reference evidence="7" key="1">
    <citation type="submission" date="2018-09" db="EMBL/GenBank/DDBJ databases">
        <authorList>
            <person name="Livingstone P.G."/>
            <person name="Whitworth D.E."/>
        </authorList>
    </citation>
    <scope>NUCLEOTIDE SEQUENCE [LARGE SCALE GENOMIC DNA]</scope>
    <source>
        <strain evidence="7">AB047A</strain>
    </source>
</reference>
<dbReference type="InterPro" id="IPR014710">
    <property type="entry name" value="RmlC-like_jellyroll"/>
</dbReference>
<name>A0A3A8Q1U5_9BACT</name>
<comment type="similarity">
    <text evidence="1 3">Belongs to the pirin family.</text>
</comment>
<dbReference type="Gene3D" id="2.60.120.10">
    <property type="entry name" value="Jelly Rolls"/>
    <property type="match status" value="2"/>
</dbReference>
<keyword evidence="2" id="KW-0479">Metal-binding</keyword>
<comment type="caution">
    <text evidence="6">The sequence shown here is derived from an EMBL/GenBank/DDBJ whole genome shotgun (WGS) entry which is preliminary data.</text>
</comment>
<feature type="binding site" evidence="2">
    <location>
        <position position="27"/>
    </location>
    <ligand>
        <name>Fe cation</name>
        <dbReference type="ChEBI" id="CHEBI:24875"/>
    </ligand>
</feature>
<evidence type="ECO:0000256" key="1">
    <source>
        <dbReference type="ARBA" id="ARBA00008416"/>
    </source>
</evidence>
<dbReference type="OrthoDB" id="5290707at2"/>
<dbReference type="InterPro" id="IPR011051">
    <property type="entry name" value="RmlC_Cupin_sf"/>
</dbReference>
<gene>
    <name evidence="6" type="ORF">D7X96_29190</name>
</gene>
<feature type="domain" description="Quercetin 2,3-dioxygenase C-terminal cupin" evidence="5">
    <location>
        <begin position="116"/>
        <end position="193"/>
    </location>
</feature>
<accession>A0A3A8Q1U5</accession>
<proteinExistence type="inferred from homology"/>
<feature type="domain" description="Pirin N-terminal" evidence="4">
    <location>
        <begin position="20"/>
        <end position="85"/>
    </location>
</feature>
<dbReference type="Pfam" id="PF17954">
    <property type="entry name" value="Pirin_C_2"/>
    <property type="match status" value="1"/>
</dbReference>
<dbReference type="Proteomes" id="UP000282656">
    <property type="component" value="Unassembled WGS sequence"/>
</dbReference>
<evidence type="ECO:0000256" key="3">
    <source>
        <dbReference type="RuleBase" id="RU003457"/>
    </source>
</evidence>
<protein>
    <recommendedName>
        <fullName evidence="8">Pirin family protein</fullName>
    </recommendedName>
</protein>
<dbReference type="PANTHER" id="PTHR43212:SF3">
    <property type="entry name" value="QUERCETIN 2,3-DIOXYGENASE"/>
    <property type="match status" value="1"/>
</dbReference>
<feature type="binding site" evidence="2">
    <location>
        <position position="25"/>
    </location>
    <ligand>
        <name>Fe cation</name>
        <dbReference type="ChEBI" id="CHEBI:24875"/>
    </ligand>
</feature>
<feature type="binding site" evidence="2">
    <location>
        <position position="69"/>
    </location>
    <ligand>
        <name>Fe cation</name>
        <dbReference type="ChEBI" id="CHEBI:24875"/>
    </ligand>
</feature>
<evidence type="ECO:0000313" key="7">
    <source>
        <dbReference type="Proteomes" id="UP000282656"/>
    </source>
</evidence>
<evidence type="ECO:0000259" key="5">
    <source>
        <dbReference type="Pfam" id="PF17954"/>
    </source>
</evidence>
<organism evidence="6 7">
    <name type="scientific">Corallococcus interemptor</name>
    <dbReference type="NCBI Taxonomy" id="2316720"/>
    <lineage>
        <taxon>Bacteria</taxon>
        <taxon>Pseudomonadati</taxon>
        <taxon>Myxococcota</taxon>
        <taxon>Myxococcia</taxon>
        <taxon>Myxococcales</taxon>
        <taxon>Cystobacterineae</taxon>
        <taxon>Myxococcaceae</taxon>
        <taxon>Corallococcus</taxon>
    </lineage>
</organism>
<feature type="binding site" evidence="2">
    <location>
        <position position="71"/>
    </location>
    <ligand>
        <name>Fe cation</name>
        <dbReference type="ChEBI" id="CHEBI:24875"/>
    </ligand>
</feature>